<evidence type="ECO:0000256" key="1">
    <source>
        <dbReference type="SAM" id="Phobius"/>
    </source>
</evidence>
<keyword evidence="1" id="KW-0812">Transmembrane</keyword>
<keyword evidence="1" id="KW-0472">Membrane</keyword>
<gene>
    <name evidence="2" type="ORF">RF11_06141</name>
</gene>
<proteinExistence type="predicted"/>
<reference evidence="2 3" key="1">
    <citation type="journal article" date="2014" name="Genome Biol. Evol.">
        <title>The genome of the myxosporean Thelohanellus kitauei shows adaptations to nutrient acquisition within its fish host.</title>
        <authorList>
            <person name="Yang Y."/>
            <person name="Xiong J."/>
            <person name="Zhou Z."/>
            <person name="Huo F."/>
            <person name="Miao W."/>
            <person name="Ran C."/>
            <person name="Liu Y."/>
            <person name="Zhang J."/>
            <person name="Feng J."/>
            <person name="Wang M."/>
            <person name="Wang M."/>
            <person name="Wang L."/>
            <person name="Yao B."/>
        </authorList>
    </citation>
    <scope>NUCLEOTIDE SEQUENCE [LARGE SCALE GENOMIC DNA]</scope>
    <source>
        <strain evidence="2">Wuqing</strain>
    </source>
</reference>
<evidence type="ECO:0000313" key="2">
    <source>
        <dbReference type="EMBL" id="KII64929.1"/>
    </source>
</evidence>
<feature type="transmembrane region" description="Helical" evidence="1">
    <location>
        <begin position="369"/>
        <end position="386"/>
    </location>
</feature>
<keyword evidence="1" id="KW-1133">Transmembrane helix</keyword>
<accession>A0A0C2IHV4</accession>
<name>A0A0C2IHV4_THEKT</name>
<dbReference type="OrthoDB" id="26387at2759"/>
<dbReference type="AlphaFoldDB" id="A0A0C2IHV4"/>
<protein>
    <submittedName>
        <fullName evidence="2">Uncharacterized protein</fullName>
    </submittedName>
</protein>
<keyword evidence="3" id="KW-1185">Reference proteome</keyword>
<dbReference type="Proteomes" id="UP000031668">
    <property type="component" value="Unassembled WGS sequence"/>
</dbReference>
<evidence type="ECO:0000313" key="3">
    <source>
        <dbReference type="Proteomes" id="UP000031668"/>
    </source>
</evidence>
<comment type="caution">
    <text evidence="2">The sequence shown here is derived from an EMBL/GenBank/DDBJ whole genome shotgun (WGS) entry which is preliminary data.</text>
</comment>
<organism evidence="2 3">
    <name type="scientific">Thelohanellus kitauei</name>
    <name type="common">Myxosporean</name>
    <dbReference type="NCBI Taxonomy" id="669202"/>
    <lineage>
        <taxon>Eukaryota</taxon>
        <taxon>Metazoa</taxon>
        <taxon>Cnidaria</taxon>
        <taxon>Myxozoa</taxon>
        <taxon>Myxosporea</taxon>
        <taxon>Bivalvulida</taxon>
        <taxon>Platysporina</taxon>
        <taxon>Myxobolidae</taxon>
        <taxon>Thelohanellus</taxon>
    </lineage>
</organism>
<dbReference type="EMBL" id="JWZT01004066">
    <property type="protein sequence ID" value="KII64929.1"/>
    <property type="molecule type" value="Genomic_DNA"/>
</dbReference>
<sequence>MILKFDEISNQIITKFIEVFRREMDKVTANLSTQQAIEKLITLPNIENQPFSIFNLSQRMFFYILTESVVKRKLSDELKQKIFQDQVLLLWISQAAVTSLSLDMYFKAGRLTKPSKHLAILISVYRVPFVVNYLFMQDFNAIQFLISGLSPENFLKYILFNVCPSIREKTAVSQPLCSILSLPEFDDTLVLQQVFILIYNALTEMRLVGQLNDPDAYFIDRRRIHMQACGYNDDSTYLADIMQSDGESLISSNRHTNMIKYDRIWCNTPYTSTTAQNGPTKRTSQHLNPGYPFYFLNTIEDTKKALDTLLGYYKNQVPNFELPDVVELKSEFKGINDFMFSDAFFAFILECFVKWYHNPELWIADSSDLFLFILLILCLILRVSRVRNIGDSYREKMFNFFGPHLRLENRSFLDIITNEVPNCRNPLVAAMINRFIALSQFGMRNPTNI</sequence>